<sequence length="75" mass="8267">MSRTVIDLDDDALEAAARELGTRTKRDTVNAALREVVERNARLRALHELQQLTAEGALDVEVLLDKSARRGGIGR</sequence>
<organism evidence="1 2">
    <name type="scientific">Streptomyces koyangensis</name>
    <dbReference type="NCBI Taxonomy" id="188770"/>
    <lineage>
        <taxon>Bacteria</taxon>
        <taxon>Bacillati</taxon>
        <taxon>Actinomycetota</taxon>
        <taxon>Actinomycetes</taxon>
        <taxon>Kitasatosporales</taxon>
        <taxon>Streptomycetaceae</taxon>
        <taxon>Streptomyces</taxon>
        <taxon>Streptomyces aurantiacus group</taxon>
    </lineage>
</organism>
<dbReference type="KEGG" id="sky:D0C37_14950"/>
<dbReference type="Pfam" id="PF09957">
    <property type="entry name" value="VapB_antitoxin"/>
    <property type="match status" value="1"/>
</dbReference>
<dbReference type="GeneID" id="300115472"/>
<reference evidence="1 2" key="1">
    <citation type="submission" date="2018-08" db="EMBL/GenBank/DDBJ databases">
        <authorList>
            <person name="Ferrada E.E."/>
            <person name="Latorre B.A."/>
        </authorList>
    </citation>
    <scope>NUCLEOTIDE SEQUENCE [LARGE SCALE GENOMIC DNA]</scope>
    <source>
        <strain evidence="1 2">VK-A60T</strain>
    </source>
</reference>
<dbReference type="AlphaFoldDB" id="A0A385DBS2"/>
<protein>
    <submittedName>
        <fullName evidence="1">Type II toxin-antitoxin system VapB family antitoxin</fullName>
    </submittedName>
</protein>
<proteinExistence type="predicted"/>
<evidence type="ECO:0000313" key="1">
    <source>
        <dbReference type="EMBL" id="AXQ55776.1"/>
    </source>
</evidence>
<name>A0A385DBS2_9ACTN</name>
<accession>A0A385DBS2</accession>
<dbReference type="InterPro" id="IPR019239">
    <property type="entry name" value="VapB_antitoxin"/>
</dbReference>
<dbReference type="Proteomes" id="UP000259636">
    <property type="component" value="Chromosome"/>
</dbReference>
<dbReference type="EMBL" id="CP031742">
    <property type="protein sequence ID" value="AXQ55776.1"/>
    <property type="molecule type" value="Genomic_DNA"/>
</dbReference>
<dbReference type="RefSeq" id="WP_117349549.1">
    <property type="nucleotide sequence ID" value="NZ_CP031742.1"/>
</dbReference>
<gene>
    <name evidence="1" type="ORF">D0C37_14950</name>
</gene>
<evidence type="ECO:0000313" key="2">
    <source>
        <dbReference type="Proteomes" id="UP000259636"/>
    </source>
</evidence>